<accession>A0A5J4UVT2</accession>
<sequence>MRQFTQSNFLHIVEPLGFFIEDENTAYILLEYCSGGDLRKYIENLKNNNQTLTPDQAWEFIAQFAVAISQLHSKRIIHGDLKPENTLIANDNKIKLADFGLARKLKESRGFATSIHGGTLNYIPPEMLQGSISDKVDMARNPPPYDNITILNNERNQRFAADIWAIGIMTYELVMLKHPFIRNEEGQIPVGILIDRVRNEDPLEISTDYPEAMKNLVMAMLIKNPYQRITAEQILLVPEIAQRLVNS</sequence>
<feature type="domain" description="Protein kinase" evidence="6">
    <location>
        <begin position="1"/>
        <end position="240"/>
    </location>
</feature>
<evidence type="ECO:0000256" key="1">
    <source>
        <dbReference type="ARBA" id="ARBA00012513"/>
    </source>
</evidence>
<dbReference type="PIRSF" id="PIRSF000654">
    <property type="entry name" value="Integrin-linked_kinase"/>
    <property type="match status" value="1"/>
</dbReference>
<proteinExistence type="predicted"/>
<dbReference type="OrthoDB" id="10261027at2759"/>
<keyword evidence="4" id="KW-0418">Kinase</keyword>
<keyword evidence="2" id="KW-0808">Transferase</keyword>
<dbReference type="SMART" id="SM00220">
    <property type="entry name" value="S_TKc"/>
    <property type="match status" value="1"/>
</dbReference>
<dbReference type="PANTHER" id="PTHR43671:SF13">
    <property type="entry name" value="SERINE_THREONINE-PROTEIN KINASE NEK2"/>
    <property type="match status" value="1"/>
</dbReference>
<organism evidence="7 8">
    <name type="scientific">Streblomastix strix</name>
    <dbReference type="NCBI Taxonomy" id="222440"/>
    <lineage>
        <taxon>Eukaryota</taxon>
        <taxon>Metamonada</taxon>
        <taxon>Preaxostyla</taxon>
        <taxon>Oxymonadida</taxon>
        <taxon>Streblomastigidae</taxon>
        <taxon>Streblomastix</taxon>
    </lineage>
</organism>
<dbReference type="GO" id="GO:0005524">
    <property type="term" value="F:ATP binding"/>
    <property type="evidence" value="ECO:0007669"/>
    <property type="project" value="UniProtKB-KW"/>
</dbReference>
<dbReference type="EMBL" id="SNRW01012397">
    <property type="protein sequence ID" value="KAA6373875.1"/>
    <property type="molecule type" value="Genomic_DNA"/>
</dbReference>
<dbReference type="PROSITE" id="PS00108">
    <property type="entry name" value="PROTEIN_KINASE_ST"/>
    <property type="match status" value="1"/>
</dbReference>
<dbReference type="PROSITE" id="PS50011">
    <property type="entry name" value="PROTEIN_KINASE_DOM"/>
    <property type="match status" value="1"/>
</dbReference>
<name>A0A5J4UVT2_9EUKA</name>
<dbReference type="InterPro" id="IPR050660">
    <property type="entry name" value="NEK_Ser/Thr_kinase"/>
</dbReference>
<reference evidence="7 8" key="1">
    <citation type="submission" date="2019-03" db="EMBL/GenBank/DDBJ databases">
        <title>Single cell metagenomics reveals metabolic interactions within the superorganism composed of flagellate Streblomastix strix and complex community of Bacteroidetes bacteria on its surface.</title>
        <authorList>
            <person name="Treitli S.C."/>
            <person name="Kolisko M."/>
            <person name="Husnik F."/>
            <person name="Keeling P."/>
            <person name="Hampl V."/>
        </authorList>
    </citation>
    <scope>NUCLEOTIDE SEQUENCE [LARGE SCALE GENOMIC DNA]</scope>
    <source>
        <strain evidence="7">ST1C</strain>
    </source>
</reference>
<evidence type="ECO:0000256" key="3">
    <source>
        <dbReference type="ARBA" id="ARBA00022741"/>
    </source>
</evidence>
<evidence type="ECO:0000313" key="7">
    <source>
        <dbReference type="EMBL" id="KAA6373875.1"/>
    </source>
</evidence>
<dbReference type="Gene3D" id="1.10.510.10">
    <property type="entry name" value="Transferase(Phosphotransferase) domain 1"/>
    <property type="match status" value="1"/>
</dbReference>
<evidence type="ECO:0000313" key="8">
    <source>
        <dbReference type="Proteomes" id="UP000324800"/>
    </source>
</evidence>
<dbReference type="Proteomes" id="UP000324800">
    <property type="component" value="Unassembled WGS sequence"/>
</dbReference>
<comment type="caution">
    <text evidence="7">The sequence shown here is derived from an EMBL/GenBank/DDBJ whole genome shotgun (WGS) entry which is preliminary data.</text>
</comment>
<dbReference type="AlphaFoldDB" id="A0A5J4UVT2"/>
<protein>
    <recommendedName>
        <fullName evidence="1">non-specific serine/threonine protein kinase</fullName>
        <ecNumber evidence="1">2.7.11.1</ecNumber>
    </recommendedName>
</protein>
<evidence type="ECO:0000259" key="6">
    <source>
        <dbReference type="PROSITE" id="PS50011"/>
    </source>
</evidence>
<dbReference type="EC" id="2.7.11.1" evidence="1"/>
<dbReference type="Pfam" id="PF00069">
    <property type="entry name" value="Pkinase"/>
    <property type="match status" value="2"/>
</dbReference>
<keyword evidence="3" id="KW-0547">Nucleotide-binding</keyword>
<evidence type="ECO:0000256" key="2">
    <source>
        <dbReference type="ARBA" id="ARBA00022679"/>
    </source>
</evidence>
<keyword evidence="5" id="KW-0067">ATP-binding</keyword>
<evidence type="ECO:0000256" key="5">
    <source>
        <dbReference type="ARBA" id="ARBA00022840"/>
    </source>
</evidence>
<dbReference type="SUPFAM" id="SSF56112">
    <property type="entry name" value="Protein kinase-like (PK-like)"/>
    <property type="match status" value="1"/>
</dbReference>
<gene>
    <name evidence="7" type="ORF">EZS28_030597</name>
</gene>
<dbReference type="InterPro" id="IPR011009">
    <property type="entry name" value="Kinase-like_dom_sf"/>
</dbReference>
<dbReference type="InterPro" id="IPR008271">
    <property type="entry name" value="Ser/Thr_kinase_AS"/>
</dbReference>
<dbReference type="PANTHER" id="PTHR43671">
    <property type="entry name" value="SERINE/THREONINE-PROTEIN KINASE NEK"/>
    <property type="match status" value="1"/>
</dbReference>
<dbReference type="GO" id="GO:0004674">
    <property type="term" value="F:protein serine/threonine kinase activity"/>
    <property type="evidence" value="ECO:0007669"/>
    <property type="project" value="UniProtKB-EC"/>
</dbReference>
<evidence type="ECO:0000256" key="4">
    <source>
        <dbReference type="ARBA" id="ARBA00022777"/>
    </source>
</evidence>
<dbReference type="InterPro" id="IPR000719">
    <property type="entry name" value="Prot_kinase_dom"/>
</dbReference>